<dbReference type="Proteomes" id="UP001497700">
    <property type="component" value="Unassembled WGS sequence"/>
</dbReference>
<dbReference type="EMBL" id="MU393601">
    <property type="protein sequence ID" value="KAI4860066.1"/>
    <property type="molecule type" value="Genomic_DNA"/>
</dbReference>
<name>A0ACB9YLR5_9PEZI</name>
<reference evidence="1 2" key="1">
    <citation type="journal article" date="2022" name="New Phytol.">
        <title>Ecological generalism drives hyperdiversity of secondary metabolite gene clusters in xylarialean endophytes.</title>
        <authorList>
            <person name="Franco M.E.E."/>
            <person name="Wisecaver J.H."/>
            <person name="Arnold A.E."/>
            <person name="Ju Y.M."/>
            <person name="Slot J.C."/>
            <person name="Ahrendt S."/>
            <person name="Moore L.P."/>
            <person name="Eastman K.E."/>
            <person name="Scott K."/>
            <person name="Konkel Z."/>
            <person name="Mondo S.J."/>
            <person name="Kuo A."/>
            <person name="Hayes R.D."/>
            <person name="Haridas S."/>
            <person name="Andreopoulos B."/>
            <person name="Riley R."/>
            <person name="LaButti K."/>
            <person name="Pangilinan J."/>
            <person name="Lipzen A."/>
            <person name="Amirebrahimi M."/>
            <person name="Yan J."/>
            <person name="Adam C."/>
            <person name="Keymanesh K."/>
            <person name="Ng V."/>
            <person name="Louie K."/>
            <person name="Northen T."/>
            <person name="Drula E."/>
            <person name="Henrissat B."/>
            <person name="Hsieh H.M."/>
            <person name="Youens-Clark K."/>
            <person name="Lutzoni F."/>
            <person name="Miadlikowska J."/>
            <person name="Eastwood D.C."/>
            <person name="Hamelin R.C."/>
            <person name="Grigoriev I.V."/>
            <person name="U'Ren J.M."/>
        </authorList>
    </citation>
    <scope>NUCLEOTIDE SEQUENCE [LARGE SCALE GENOMIC DNA]</scope>
    <source>
        <strain evidence="1 2">CBS 119005</strain>
    </source>
</reference>
<proteinExistence type="predicted"/>
<accession>A0ACB9YLR5</accession>
<sequence>MAQKENQNPKESFNWIRREARGPTYISYSELSDRLACSFEFGENGCAASCNYGGELLNMSATDKEQGIIFAHGNFESTYYASLARAQRHDGGKATFGLGIAVNQDPLHTAASPNENSRDSRLELGQMTERGCFNYRWPYNEYALLLHEKKDSGPKEIGTCARVSFVKDGILYQVIRLEKECRPEANIYHYVPWSVKVALAVGGPINFAAFNTEDSSTHLRVSKGLASQLEIRVSQLSGDKYDPLCLEWPDNKDNESTAEGPCYTFADLPDGKRPLTLIAEFRLRKVDGKSPSWPETPTSAQIYDHLGVYPYSRMATGVMWETIFLKREQESNYFSELPEANLVGRCVEKILAVDLVPTAFKNNDNLEFEEMESLTLVSNLFLRPSINLESFLYVTHFHVLCSKDTSPESSSNEGSDGMDEAQLHLIAPNAPKIESYHYEAKSAWNRTEVIENTVSWQMDRLQESIERSVAYLARAFIQPGTQANLSPFTSTMSQSNYYYVMMTLWYVVKRCDPFEFAWKWVETDGMKSWPSDDCLLAHCLPPDYLLPKDKEKEKVAFLKWYHYTSVWNLCVRKKRNLLPKAWKVKNLDMKVNLLERDARRVAAAKLSGCQPYSAEDEILDRLGFLAEPLNAEYWKRRAGSVASLTVRRILDRDFTRYIRPGRYSDGEPGQTCGPWEIYALCHHSRLLVENYQTIYIPEWGGLSYPVLGENKYGLLSIGSNKCSSFHLARSLSKRPSLG</sequence>
<protein>
    <submittedName>
        <fullName evidence="1">Uncharacterized protein</fullName>
    </submittedName>
</protein>
<evidence type="ECO:0000313" key="1">
    <source>
        <dbReference type="EMBL" id="KAI4860066.1"/>
    </source>
</evidence>
<organism evidence="1 2">
    <name type="scientific">Hypoxylon rubiginosum</name>
    <dbReference type="NCBI Taxonomy" id="110542"/>
    <lineage>
        <taxon>Eukaryota</taxon>
        <taxon>Fungi</taxon>
        <taxon>Dikarya</taxon>
        <taxon>Ascomycota</taxon>
        <taxon>Pezizomycotina</taxon>
        <taxon>Sordariomycetes</taxon>
        <taxon>Xylariomycetidae</taxon>
        <taxon>Xylariales</taxon>
        <taxon>Hypoxylaceae</taxon>
        <taxon>Hypoxylon</taxon>
    </lineage>
</organism>
<comment type="caution">
    <text evidence="1">The sequence shown here is derived from an EMBL/GenBank/DDBJ whole genome shotgun (WGS) entry which is preliminary data.</text>
</comment>
<keyword evidence="2" id="KW-1185">Reference proteome</keyword>
<evidence type="ECO:0000313" key="2">
    <source>
        <dbReference type="Proteomes" id="UP001497700"/>
    </source>
</evidence>
<gene>
    <name evidence="1" type="ORF">F4820DRAFT_462006</name>
</gene>